<evidence type="ECO:0000313" key="3">
    <source>
        <dbReference type="Proteomes" id="UP000076643"/>
    </source>
</evidence>
<dbReference type="AlphaFoldDB" id="A0A166V2M0"/>
<feature type="signal peptide" evidence="1">
    <location>
        <begin position="1"/>
        <end position="20"/>
    </location>
</feature>
<gene>
    <name evidence="2" type="ORF">N475_04135</name>
</gene>
<name>A0A166V2M0_9GAMM</name>
<keyword evidence="3" id="KW-1185">Reference proteome</keyword>
<comment type="caution">
    <text evidence="2">The sequence shown here is derived from an EMBL/GenBank/DDBJ whole genome shotgun (WGS) entry which is preliminary data.</text>
</comment>
<dbReference type="RefSeq" id="WP_063365898.1">
    <property type="nucleotide sequence ID" value="NZ_AQHB01000046.1"/>
</dbReference>
<evidence type="ECO:0000313" key="2">
    <source>
        <dbReference type="EMBL" id="KZN31648.1"/>
    </source>
</evidence>
<evidence type="ECO:0000256" key="1">
    <source>
        <dbReference type="SAM" id="SignalP"/>
    </source>
</evidence>
<dbReference type="PATRIC" id="fig|1365250.3.peg.4388"/>
<sequence length="122" mass="13018">MTARLLSALVLLFMTPMALASNSFSCNIKDLSTTMSAPKYLIVHMECDSTSPIAPGSNGCTSSTVLRNAFTFDATSEQGKLNASLVLMAFATKKRVYASTYGTCPKGLENTPLLYGLKVYGS</sequence>
<accession>A0A166V2M0</accession>
<feature type="chain" id="PRO_5007880930" description="Spore coat protein U domain-containing protein" evidence="1">
    <location>
        <begin position="21"/>
        <end position="122"/>
    </location>
</feature>
<evidence type="ECO:0008006" key="4">
    <source>
        <dbReference type="Google" id="ProtNLM"/>
    </source>
</evidence>
<keyword evidence="1" id="KW-0732">Signal</keyword>
<organism evidence="2 3">
    <name type="scientific">Pseudoalteromonas luteoviolacea DSM 6061</name>
    <dbReference type="NCBI Taxonomy" id="1365250"/>
    <lineage>
        <taxon>Bacteria</taxon>
        <taxon>Pseudomonadati</taxon>
        <taxon>Pseudomonadota</taxon>
        <taxon>Gammaproteobacteria</taxon>
        <taxon>Alteromonadales</taxon>
        <taxon>Pseudoalteromonadaceae</taxon>
        <taxon>Pseudoalteromonas</taxon>
    </lineage>
</organism>
<dbReference type="EMBL" id="AUYB01000136">
    <property type="protein sequence ID" value="KZN31648.1"/>
    <property type="molecule type" value="Genomic_DNA"/>
</dbReference>
<protein>
    <recommendedName>
        <fullName evidence="4">Spore coat protein U domain-containing protein</fullName>
    </recommendedName>
</protein>
<reference evidence="2 3" key="1">
    <citation type="submission" date="2013-07" db="EMBL/GenBank/DDBJ databases">
        <title>Comparative Genomic and Metabolomic Analysis of Twelve Strains of Pseudoalteromonas luteoviolacea.</title>
        <authorList>
            <person name="Vynne N.G."/>
            <person name="Mansson M."/>
            <person name="Gram L."/>
        </authorList>
    </citation>
    <scope>NUCLEOTIDE SEQUENCE [LARGE SCALE GENOMIC DNA]</scope>
    <source>
        <strain evidence="2 3">DSM 6061</strain>
    </source>
</reference>
<dbReference type="GeneID" id="57361556"/>
<proteinExistence type="predicted"/>
<dbReference type="Proteomes" id="UP000076643">
    <property type="component" value="Unassembled WGS sequence"/>
</dbReference>